<dbReference type="EMBL" id="NTFS01000008">
    <property type="protein sequence ID" value="PAX60518.1"/>
    <property type="molecule type" value="Genomic_DNA"/>
</dbReference>
<evidence type="ECO:0000313" key="2">
    <source>
        <dbReference type="Proteomes" id="UP000218238"/>
    </source>
</evidence>
<reference evidence="1 2" key="1">
    <citation type="submission" date="2017-08" db="EMBL/GenBank/DDBJ databases">
        <title>Draft genome sequence of filamentous cyanobacterium Calothrix elsteri CCALA 953.</title>
        <authorList>
            <person name="Gagunashvili A.N."/>
            <person name="Elster J."/>
            <person name="Andresson O.S."/>
        </authorList>
    </citation>
    <scope>NUCLEOTIDE SEQUENCE [LARGE SCALE GENOMIC DNA]</scope>
    <source>
        <strain evidence="1 2">CCALA 953</strain>
    </source>
</reference>
<proteinExistence type="predicted"/>
<accession>A0A2A2TQU9</accession>
<dbReference type="Proteomes" id="UP000218238">
    <property type="component" value="Unassembled WGS sequence"/>
</dbReference>
<organism evidence="1 2">
    <name type="scientific">Brunnivagina elsteri CCALA 953</name>
    <dbReference type="NCBI Taxonomy" id="987040"/>
    <lineage>
        <taxon>Bacteria</taxon>
        <taxon>Bacillati</taxon>
        <taxon>Cyanobacteriota</taxon>
        <taxon>Cyanophyceae</taxon>
        <taxon>Nostocales</taxon>
        <taxon>Calotrichaceae</taxon>
        <taxon>Brunnivagina</taxon>
    </lineage>
</organism>
<sequence length="68" mass="7578">MNTQLVDTLVQIIRSLSATEQALLEKQLFSDVSHPSTLELMHLAEKGGALDFLYDEPDIYTTEDGEPV</sequence>
<name>A0A2A2TQU9_9CYAN</name>
<evidence type="ECO:0000313" key="1">
    <source>
        <dbReference type="EMBL" id="PAX60518.1"/>
    </source>
</evidence>
<protein>
    <submittedName>
        <fullName evidence="1">Uncharacterized protein</fullName>
    </submittedName>
</protein>
<dbReference type="RefSeq" id="WP_041740434.1">
    <property type="nucleotide sequence ID" value="NZ_NTFS01000008.1"/>
</dbReference>
<comment type="caution">
    <text evidence="1">The sequence shown here is derived from an EMBL/GenBank/DDBJ whole genome shotgun (WGS) entry which is preliminary data.</text>
</comment>
<keyword evidence="2" id="KW-1185">Reference proteome</keyword>
<dbReference type="AlphaFoldDB" id="A0A2A2TQU9"/>
<gene>
    <name evidence="1" type="ORF">CK510_01450</name>
</gene>
<dbReference type="OrthoDB" id="532744at2"/>